<dbReference type="EMBL" id="AGUE01000177">
    <property type="protein sequence ID" value="EHK97803.1"/>
    <property type="molecule type" value="Genomic_DNA"/>
</dbReference>
<protein>
    <submittedName>
        <fullName evidence="1">Uncharacterized protein</fullName>
    </submittedName>
</protein>
<gene>
    <name evidence="1" type="ORF">M7I_6464</name>
</gene>
<evidence type="ECO:0000313" key="2">
    <source>
        <dbReference type="Proteomes" id="UP000005446"/>
    </source>
</evidence>
<dbReference type="HOGENOM" id="CLU_2812595_0_0_1"/>
<comment type="caution">
    <text evidence="1">The sequence shown here is derived from an EMBL/GenBank/DDBJ whole genome shotgun (WGS) entry which is preliminary data.</text>
</comment>
<keyword evidence="2" id="KW-1185">Reference proteome</keyword>
<proteinExistence type="predicted"/>
<sequence length="67" mass="7316">MSTSLLPTTTTSIPTSSKAPSLPAELLYIQYSHAHEKQYLPSIRALISRDLSEPLRGVGEMGGEEEE</sequence>
<accession>H0EUM7</accession>
<dbReference type="InParanoid" id="H0EUM7"/>
<dbReference type="Proteomes" id="UP000005446">
    <property type="component" value="Unassembled WGS sequence"/>
</dbReference>
<dbReference type="AlphaFoldDB" id="H0EUM7"/>
<evidence type="ECO:0000313" key="1">
    <source>
        <dbReference type="EMBL" id="EHK97803.1"/>
    </source>
</evidence>
<organism evidence="1 2">
    <name type="scientific">Glarea lozoyensis (strain ATCC 74030 / MF5533)</name>
    <dbReference type="NCBI Taxonomy" id="1104152"/>
    <lineage>
        <taxon>Eukaryota</taxon>
        <taxon>Fungi</taxon>
        <taxon>Dikarya</taxon>
        <taxon>Ascomycota</taxon>
        <taxon>Pezizomycotina</taxon>
        <taxon>Leotiomycetes</taxon>
        <taxon>Helotiales</taxon>
        <taxon>Helotiaceae</taxon>
        <taxon>Glarea</taxon>
    </lineage>
</organism>
<reference evidence="1 2" key="1">
    <citation type="journal article" date="2012" name="Eukaryot. Cell">
        <title>Genome sequence of the fungus Glarea lozoyensis: the first genome sequence of a species from the Helotiaceae family.</title>
        <authorList>
            <person name="Youssar L."/>
            <person name="Gruening B.A."/>
            <person name="Erxleben A."/>
            <person name="Guenther S."/>
            <person name="Huettel W."/>
        </authorList>
    </citation>
    <scope>NUCLEOTIDE SEQUENCE [LARGE SCALE GENOMIC DNA]</scope>
    <source>
        <strain evidence="2">ATCC 74030 / MF5533</strain>
    </source>
</reference>
<dbReference type="OrthoDB" id="249099at2759"/>
<name>H0EUM7_GLAL7</name>